<evidence type="ECO:0000259" key="7">
    <source>
        <dbReference type="PROSITE" id="PS50112"/>
    </source>
</evidence>
<dbReference type="InterPro" id="IPR050205">
    <property type="entry name" value="CDPK_Ser/Thr_kinases"/>
</dbReference>
<dbReference type="InterPro" id="IPR000719">
    <property type="entry name" value="Prot_kinase_dom"/>
</dbReference>
<evidence type="ECO:0000313" key="9">
    <source>
        <dbReference type="Proteomes" id="UP000654075"/>
    </source>
</evidence>
<dbReference type="PROSITE" id="PS50112">
    <property type="entry name" value="PAS"/>
    <property type="match status" value="1"/>
</dbReference>
<name>A0A813HDQ6_POLGL</name>
<dbReference type="Pfam" id="PF13426">
    <property type="entry name" value="PAS_9"/>
    <property type="match status" value="1"/>
</dbReference>
<protein>
    <recommendedName>
        <fullName evidence="10">Non-specific serine/threonine protein kinase</fullName>
    </recommendedName>
</protein>
<keyword evidence="5" id="KW-0067">ATP-binding</keyword>
<dbReference type="CDD" id="cd00130">
    <property type="entry name" value="PAS"/>
    <property type="match status" value="1"/>
</dbReference>
<feature type="domain" description="PAS" evidence="7">
    <location>
        <begin position="448"/>
        <end position="497"/>
    </location>
</feature>
<evidence type="ECO:0008006" key="10">
    <source>
        <dbReference type="Google" id="ProtNLM"/>
    </source>
</evidence>
<dbReference type="OrthoDB" id="447251at2759"/>
<dbReference type="Gene3D" id="1.10.510.10">
    <property type="entry name" value="Transferase(Phosphotransferase) domain 1"/>
    <property type="match status" value="1"/>
</dbReference>
<evidence type="ECO:0000256" key="1">
    <source>
        <dbReference type="ARBA" id="ARBA00022527"/>
    </source>
</evidence>
<gene>
    <name evidence="8" type="ORF">PGLA1383_LOCUS51386</name>
</gene>
<accession>A0A813HDQ6</accession>
<evidence type="ECO:0000256" key="2">
    <source>
        <dbReference type="ARBA" id="ARBA00022679"/>
    </source>
</evidence>
<dbReference type="InterPro" id="IPR000014">
    <property type="entry name" value="PAS"/>
</dbReference>
<organism evidence="8 9">
    <name type="scientific">Polarella glacialis</name>
    <name type="common">Dinoflagellate</name>
    <dbReference type="NCBI Taxonomy" id="89957"/>
    <lineage>
        <taxon>Eukaryota</taxon>
        <taxon>Sar</taxon>
        <taxon>Alveolata</taxon>
        <taxon>Dinophyceae</taxon>
        <taxon>Suessiales</taxon>
        <taxon>Suessiaceae</taxon>
        <taxon>Polarella</taxon>
    </lineage>
</organism>
<feature type="domain" description="Protein kinase" evidence="6">
    <location>
        <begin position="93"/>
        <end position="381"/>
    </location>
</feature>
<dbReference type="InterPro" id="IPR011009">
    <property type="entry name" value="Kinase-like_dom_sf"/>
</dbReference>
<dbReference type="GO" id="GO:0004674">
    <property type="term" value="F:protein serine/threonine kinase activity"/>
    <property type="evidence" value="ECO:0007669"/>
    <property type="project" value="UniProtKB-KW"/>
</dbReference>
<dbReference type="NCBIfam" id="TIGR00229">
    <property type="entry name" value="sensory_box"/>
    <property type="match status" value="1"/>
</dbReference>
<dbReference type="Pfam" id="PF00069">
    <property type="entry name" value="Pkinase"/>
    <property type="match status" value="1"/>
</dbReference>
<dbReference type="InterPro" id="IPR035965">
    <property type="entry name" value="PAS-like_dom_sf"/>
</dbReference>
<dbReference type="InterPro" id="IPR008271">
    <property type="entry name" value="Ser/Thr_kinase_AS"/>
</dbReference>
<dbReference type="PROSITE" id="PS00108">
    <property type="entry name" value="PROTEIN_KINASE_ST"/>
    <property type="match status" value="1"/>
</dbReference>
<evidence type="ECO:0000256" key="4">
    <source>
        <dbReference type="ARBA" id="ARBA00022777"/>
    </source>
</evidence>
<evidence type="ECO:0000259" key="6">
    <source>
        <dbReference type="PROSITE" id="PS50011"/>
    </source>
</evidence>
<proteinExistence type="predicted"/>
<dbReference type="AlphaFoldDB" id="A0A813HDQ6"/>
<dbReference type="SUPFAM" id="SSF56112">
    <property type="entry name" value="Protein kinase-like (PK-like)"/>
    <property type="match status" value="1"/>
</dbReference>
<dbReference type="PANTHER" id="PTHR24349">
    <property type="entry name" value="SERINE/THREONINE-PROTEIN KINASE"/>
    <property type="match status" value="1"/>
</dbReference>
<reference evidence="8" key="1">
    <citation type="submission" date="2021-02" db="EMBL/GenBank/DDBJ databases">
        <authorList>
            <person name="Dougan E. K."/>
            <person name="Rhodes N."/>
            <person name="Thang M."/>
            <person name="Chan C."/>
        </authorList>
    </citation>
    <scope>NUCLEOTIDE SEQUENCE</scope>
</reference>
<dbReference type="EMBL" id="CAJNNV010031353">
    <property type="protein sequence ID" value="CAE8635811.1"/>
    <property type="molecule type" value="Genomic_DNA"/>
</dbReference>
<dbReference type="GO" id="GO:0005524">
    <property type="term" value="F:ATP binding"/>
    <property type="evidence" value="ECO:0007669"/>
    <property type="project" value="UniProtKB-KW"/>
</dbReference>
<dbReference type="SUPFAM" id="SSF55785">
    <property type="entry name" value="PYP-like sensor domain (PAS domain)"/>
    <property type="match status" value="1"/>
</dbReference>
<sequence length="608" mass="68122">MSEGALVGKPLRQPPLRWLLSLFSGRQVRLSLLVLLVLTRRPSLLQIWSDYWRRWRARRLRRLPSSTGSLKILRIADPFVRLSGEKQAFEKLYEVQLRITDSTFGSVFECRRRQDSEGLSVVVKIVRRKDHPLLNAVRDSKKDSKAPGAPMIQRYGIVVETEEFRRYMHKLLALEHENVVRYLEFFADTSSFYFVMERCPGLTLLEHLLAESAWQESSVRPLMQQIMKALSYIHGLDIVHRDVKLENLMILPPEEHSGGSVCLKLLDFGLGCELAGACGTFGTLGYMAPETFGSDRYGSGVDVFSAGVVLYILLTGRPPFQPPVNARVLEDHLQALHDGPDMSKKPLPSVTRHGCDLLDWMLLPDASGRCTASEALRHAWLQADSRAIGSWQKQEPELWSSYSSELHFLRVMGVWNGSSCSAGLSSTGGVNSLQCVEEAEGEEDEGILEELCFHLVRQMQVPVIIADPAGPDCPIVAVSGGFEALTGYRESEVVGKNCRILNQPRAHEIPSEIVELLRQSASGQRTFTGVLPNVRANGTYFDNMMHISPIDIGARKLLVGVQMEVSGCELHSDEQELLGAARKVLTAIRHWMRSRTGRSEFCRRSSPM</sequence>
<evidence type="ECO:0000313" key="8">
    <source>
        <dbReference type="EMBL" id="CAE8635811.1"/>
    </source>
</evidence>
<evidence type="ECO:0000256" key="3">
    <source>
        <dbReference type="ARBA" id="ARBA00022741"/>
    </source>
</evidence>
<keyword evidence="4" id="KW-0418">Kinase</keyword>
<keyword evidence="3" id="KW-0547">Nucleotide-binding</keyword>
<dbReference type="PROSITE" id="PS50011">
    <property type="entry name" value="PROTEIN_KINASE_DOM"/>
    <property type="match status" value="1"/>
</dbReference>
<dbReference type="SMART" id="SM00220">
    <property type="entry name" value="S_TKc"/>
    <property type="match status" value="1"/>
</dbReference>
<dbReference type="Proteomes" id="UP000654075">
    <property type="component" value="Unassembled WGS sequence"/>
</dbReference>
<dbReference type="Gene3D" id="3.30.450.20">
    <property type="entry name" value="PAS domain"/>
    <property type="match status" value="1"/>
</dbReference>
<evidence type="ECO:0000256" key="5">
    <source>
        <dbReference type="ARBA" id="ARBA00022840"/>
    </source>
</evidence>
<keyword evidence="9" id="KW-1185">Reference proteome</keyword>
<keyword evidence="2" id="KW-0808">Transferase</keyword>
<comment type="caution">
    <text evidence="8">The sequence shown here is derived from an EMBL/GenBank/DDBJ whole genome shotgun (WGS) entry which is preliminary data.</text>
</comment>
<keyword evidence="1" id="KW-0723">Serine/threonine-protein kinase</keyword>